<keyword evidence="4 6" id="KW-0472">Membrane</keyword>
<proteinExistence type="predicted"/>
<evidence type="ECO:0000256" key="3">
    <source>
        <dbReference type="ARBA" id="ARBA00022989"/>
    </source>
</evidence>
<dbReference type="GO" id="GO:0016020">
    <property type="term" value="C:membrane"/>
    <property type="evidence" value="ECO:0007669"/>
    <property type="project" value="UniProtKB-SubCell"/>
</dbReference>
<feature type="transmembrane region" description="Helical" evidence="6">
    <location>
        <begin position="99"/>
        <end position="122"/>
    </location>
</feature>
<evidence type="ECO:0000256" key="5">
    <source>
        <dbReference type="SAM" id="MobiDB-lite"/>
    </source>
</evidence>
<evidence type="ECO:0000256" key="1">
    <source>
        <dbReference type="ARBA" id="ARBA00004141"/>
    </source>
</evidence>
<dbReference type="InterPro" id="IPR007568">
    <property type="entry name" value="RTA1"/>
</dbReference>
<accession>A0A8H3G2E0</accession>
<feature type="transmembrane region" description="Helical" evidence="6">
    <location>
        <begin position="265"/>
        <end position="283"/>
    </location>
</feature>
<dbReference type="PANTHER" id="PTHR31465">
    <property type="entry name" value="PROTEIN RTA1-RELATED"/>
    <property type="match status" value="1"/>
</dbReference>
<dbReference type="AlphaFoldDB" id="A0A8H3G2E0"/>
<dbReference type="EMBL" id="CAJPDS010000082">
    <property type="protein sequence ID" value="CAF9935388.1"/>
    <property type="molecule type" value="Genomic_DNA"/>
</dbReference>
<feature type="region of interest" description="Disordered" evidence="5">
    <location>
        <begin position="1"/>
        <end position="20"/>
    </location>
</feature>
<protein>
    <recommendedName>
        <fullName evidence="9">RTA1-domain-containing protein</fullName>
    </recommendedName>
</protein>
<evidence type="ECO:0008006" key="9">
    <source>
        <dbReference type="Google" id="ProtNLM"/>
    </source>
</evidence>
<feature type="region of interest" description="Disordered" evidence="5">
    <location>
        <begin position="299"/>
        <end position="318"/>
    </location>
</feature>
<name>A0A8H3G2E0_9LECA</name>
<sequence length="318" mass="34962">MATTTSLAPHTPTGAGFQNPNFPNPHGPHDARVIIYGYTPSFVLCILAIVFFAISFAVHLLQLGLYKVWFFVPLTLACFLETVGYIFRSLSSKNDPYHVIWFVVQYFMIVVAPVFISASIYVTLNRLIAWAKSVGYGLHQWWLAPRIILWGFVAIDVLTTIMQIAGAALVGSSESNMNDPTTGNNILLAGLAIQSLSFTVFLAVLTLFRLALAQASAGKSAVRAKDQFISAVALASVLIYLRTVFRLAETGQGLFGSISTNETFFGTLEFAPVVLAIWILAIWHPGRWLPRLKEEYPVDDSTERVRTGSDIEKPPSSA</sequence>
<gene>
    <name evidence="7" type="ORF">HETSPECPRED_009774</name>
</gene>
<evidence type="ECO:0000256" key="6">
    <source>
        <dbReference type="SAM" id="Phobius"/>
    </source>
</evidence>
<feature type="transmembrane region" description="Helical" evidence="6">
    <location>
        <begin position="33"/>
        <end position="61"/>
    </location>
</feature>
<evidence type="ECO:0000313" key="7">
    <source>
        <dbReference type="EMBL" id="CAF9935388.1"/>
    </source>
</evidence>
<dbReference type="Pfam" id="PF04479">
    <property type="entry name" value="RTA1"/>
    <property type="match status" value="1"/>
</dbReference>
<dbReference type="PANTHER" id="PTHR31465:SF1">
    <property type="entry name" value="PROTEIN RTA1-RELATED"/>
    <property type="match status" value="1"/>
</dbReference>
<dbReference type="OrthoDB" id="4521223at2759"/>
<comment type="subcellular location">
    <subcellularLocation>
        <location evidence="1">Membrane</location>
        <topology evidence="1">Multi-pass membrane protein</topology>
    </subcellularLocation>
</comment>
<keyword evidence="8" id="KW-1185">Reference proteome</keyword>
<reference evidence="7" key="1">
    <citation type="submission" date="2021-03" db="EMBL/GenBank/DDBJ databases">
        <authorList>
            <person name="Tagirdzhanova G."/>
        </authorList>
    </citation>
    <scope>NUCLEOTIDE SEQUENCE</scope>
</reference>
<evidence type="ECO:0000256" key="2">
    <source>
        <dbReference type="ARBA" id="ARBA00022692"/>
    </source>
</evidence>
<feature type="transmembrane region" description="Helical" evidence="6">
    <location>
        <begin position="186"/>
        <end position="208"/>
    </location>
</feature>
<dbReference type="Proteomes" id="UP000664521">
    <property type="component" value="Unassembled WGS sequence"/>
</dbReference>
<evidence type="ECO:0000313" key="8">
    <source>
        <dbReference type="Proteomes" id="UP000664521"/>
    </source>
</evidence>
<evidence type="ECO:0000256" key="4">
    <source>
        <dbReference type="ARBA" id="ARBA00023136"/>
    </source>
</evidence>
<comment type="caution">
    <text evidence="7">The sequence shown here is derived from an EMBL/GenBank/DDBJ whole genome shotgun (WGS) entry which is preliminary data.</text>
</comment>
<feature type="transmembrane region" description="Helical" evidence="6">
    <location>
        <begin position="68"/>
        <end position="87"/>
    </location>
</feature>
<feature type="transmembrane region" description="Helical" evidence="6">
    <location>
        <begin position="228"/>
        <end position="245"/>
    </location>
</feature>
<keyword evidence="2 6" id="KW-0812">Transmembrane</keyword>
<keyword evidence="3 6" id="KW-1133">Transmembrane helix</keyword>
<organism evidence="7 8">
    <name type="scientific">Heterodermia speciosa</name>
    <dbReference type="NCBI Taxonomy" id="116794"/>
    <lineage>
        <taxon>Eukaryota</taxon>
        <taxon>Fungi</taxon>
        <taxon>Dikarya</taxon>
        <taxon>Ascomycota</taxon>
        <taxon>Pezizomycotina</taxon>
        <taxon>Lecanoromycetes</taxon>
        <taxon>OSLEUM clade</taxon>
        <taxon>Lecanoromycetidae</taxon>
        <taxon>Caliciales</taxon>
        <taxon>Physciaceae</taxon>
        <taxon>Heterodermia</taxon>
    </lineage>
</organism>
<feature type="transmembrane region" description="Helical" evidence="6">
    <location>
        <begin position="143"/>
        <end position="166"/>
    </location>
</feature>